<protein>
    <recommendedName>
        <fullName evidence="7">ATP synthase subunit delta</fullName>
    </recommendedName>
    <alternativeName>
        <fullName evidence="7">ATP synthase F(1) sector subunit delta</fullName>
    </alternativeName>
    <alternativeName>
        <fullName evidence="7">F-type ATPase subunit delta</fullName>
        <shortName evidence="7">F-ATPase subunit delta</shortName>
    </alternativeName>
</protein>
<dbReference type="Pfam" id="PF00213">
    <property type="entry name" value="OSCP"/>
    <property type="match status" value="1"/>
</dbReference>
<keyword evidence="3 7" id="KW-0375">Hydrogen ion transport</keyword>
<evidence type="ECO:0000256" key="4">
    <source>
        <dbReference type="ARBA" id="ARBA00023065"/>
    </source>
</evidence>
<evidence type="ECO:0000313" key="8">
    <source>
        <dbReference type="EMBL" id="PKQ68888.1"/>
    </source>
</evidence>
<dbReference type="PRINTS" id="PR00125">
    <property type="entry name" value="ATPASEDELTA"/>
</dbReference>
<dbReference type="PANTHER" id="PTHR11910">
    <property type="entry name" value="ATP SYNTHASE DELTA CHAIN"/>
    <property type="match status" value="1"/>
</dbReference>
<gene>
    <name evidence="7" type="primary">atpH</name>
    <name evidence="8" type="ORF">Rain11_1543</name>
</gene>
<comment type="subcellular location">
    <subcellularLocation>
        <location evidence="7">Cell membrane</location>
        <topology evidence="7">Peripheral membrane protein</topology>
    </subcellularLocation>
    <subcellularLocation>
        <location evidence="1">Membrane</location>
    </subcellularLocation>
</comment>
<accession>A0A2N3IF50</accession>
<comment type="function">
    <text evidence="7">This protein is part of the stalk that links CF(0) to CF(1). It either transmits conformational changes from CF(0) to CF(1) or is implicated in proton conduction.</text>
</comment>
<dbReference type="InterPro" id="IPR000711">
    <property type="entry name" value="ATPase_OSCP/dsu"/>
</dbReference>
<keyword evidence="7" id="KW-0139">CF(1)</keyword>
<organism evidence="8 9">
    <name type="scientific">Raineya orbicola</name>
    <dbReference type="NCBI Taxonomy" id="2016530"/>
    <lineage>
        <taxon>Bacteria</taxon>
        <taxon>Pseudomonadati</taxon>
        <taxon>Bacteroidota</taxon>
        <taxon>Cytophagia</taxon>
        <taxon>Cytophagales</taxon>
        <taxon>Raineyaceae</taxon>
        <taxon>Raineya</taxon>
    </lineage>
</organism>
<keyword evidence="2 7" id="KW-0813">Transport</keyword>
<keyword evidence="5 7" id="KW-0472">Membrane</keyword>
<sequence length="183" mass="21245">MISSMTERRVAIRYAKAILELAEEKGVLEQVYKDMGFFVKTLDENPVLRAVTRNPIIYSYRKLTILKKLFADKLHKVTLDFFEIITRKNREEVLYQAAKEFENLYEERKGILRVTLTSAVPLTDAIRQKAIQIVEKETGKKVKLEEKINPALIGGFTITFANDKQIDASVRTKLKLLEKEFLY</sequence>
<dbReference type="Proteomes" id="UP000233387">
    <property type="component" value="Unassembled WGS sequence"/>
</dbReference>
<keyword evidence="4 7" id="KW-0406">Ion transport</keyword>
<dbReference type="Gene3D" id="1.10.520.20">
    <property type="entry name" value="N-terminal domain of the delta subunit of the F1F0-ATP synthase"/>
    <property type="match status" value="1"/>
</dbReference>
<dbReference type="GO" id="GO:0045259">
    <property type="term" value="C:proton-transporting ATP synthase complex"/>
    <property type="evidence" value="ECO:0007669"/>
    <property type="project" value="UniProtKB-KW"/>
</dbReference>
<evidence type="ECO:0000256" key="6">
    <source>
        <dbReference type="ARBA" id="ARBA00023310"/>
    </source>
</evidence>
<dbReference type="SUPFAM" id="SSF47928">
    <property type="entry name" value="N-terminal domain of the delta subunit of the F1F0-ATP synthase"/>
    <property type="match status" value="1"/>
</dbReference>
<comment type="function">
    <text evidence="7">F(1)F(0) ATP synthase produces ATP from ADP in the presence of a proton or sodium gradient. F-type ATPases consist of two structural domains, F(1) containing the extramembraneous catalytic core and F(0) containing the membrane proton channel, linked together by a central stalk and a peripheral stalk. During catalysis, ATP synthesis in the catalytic domain of F(1) is coupled via a rotary mechanism of the central stalk subunits to proton translocation.</text>
</comment>
<proteinExistence type="inferred from homology"/>
<dbReference type="EMBL" id="NKXO01000022">
    <property type="protein sequence ID" value="PKQ68888.1"/>
    <property type="molecule type" value="Genomic_DNA"/>
</dbReference>
<keyword evidence="9" id="KW-1185">Reference proteome</keyword>
<comment type="caution">
    <text evidence="8">The sequence shown here is derived from an EMBL/GenBank/DDBJ whole genome shotgun (WGS) entry which is preliminary data.</text>
</comment>
<dbReference type="GO" id="GO:0005886">
    <property type="term" value="C:plasma membrane"/>
    <property type="evidence" value="ECO:0007669"/>
    <property type="project" value="UniProtKB-SubCell"/>
</dbReference>
<dbReference type="GO" id="GO:0046933">
    <property type="term" value="F:proton-transporting ATP synthase activity, rotational mechanism"/>
    <property type="evidence" value="ECO:0007669"/>
    <property type="project" value="UniProtKB-UniRule"/>
</dbReference>
<evidence type="ECO:0000256" key="2">
    <source>
        <dbReference type="ARBA" id="ARBA00022448"/>
    </source>
</evidence>
<evidence type="ECO:0000313" key="9">
    <source>
        <dbReference type="Proteomes" id="UP000233387"/>
    </source>
</evidence>
<keyword evidence="7" id="KW-1003">Cell membrane</keyword>
<reference evidence="8 9" key="1">
    <citation type="submission" date="2017-06" db="EMBL/GenBank/DDBJ databases">
        <title>Raineya orbicola gen. nov., sp. nov. a slightly thermophilic bacterium of the phylum Bacteroidetes and the description of Raineyaceae fam. nov.</title>
        <authorList>
            <person name="Albuquerque L."/>
            <person name="Polonia A.R.M."/>
            <person name="Barroso C."/>
            <person name="Froufe H.J.C."/>
            <person name="Lage O."/>
            <person name="Lobo-Da-Cunha A."/>
            <person name="Egas C."/>
            <person name="Da Costa M.S."/>
        </authorList>
    </citation>
    <scope>NUCLEOTIDE SEQUENCE [LARGE SCALE GENOMIC DNA]</scope>
    <source>
        <strain evidence="8 9">SPSPC-11</strain>
    </source>
</reference>
<keyword evidence="6 7" id="KW-0066">ATP synthesis</keyword>
<evidence type="ECO:0000256" key="5">
    <source>
        <dbReference type="ARBA" id="ARBA00023136"/>
    </source>
</evidence>
<dbReference type="HAMAP" id="MF_01416">
    <property type="entry name" value="ATP_synth_delta_bact"/>
    <property type="match status" value="1"/>
</dbReference>
<dbReference type="InterPro" id="IPR026015">
    <property type="entry name" value="ATP_synth_OSCP/delta_N_sf"/>
</dbReference>
<dbReference type="AlphaFoldDB" id="A0A2N3IF50"/>
<dbReference type="NCBIfam" id="TIGR01145">
    <property type="entry name" value="ATP_synt_delta"/>
    <property type="match status" value="1"/>
</dbReference>
<dbReference type="OrthoDB" id="9802471at2"/>
<evidence type="ECO:0000256" key="7">
    <source>
        <dbReference type="HAMAP-Rule" id="MF_01416"/>
    </source>
</evidence>
<name>A0A2N3IF50_9BACT</name>
<evidence type="ECO:0000256" key="3">
    <source>
        <dbReference type="ARBA" id="ARBA00022781"/>
    </source>
</evidence>
<comment type="similarity">
    <text evidence="7">Belongs to the ATPase delta chain family.</text>
</comment>
<evidence type="ECO:0000256" key="1">
    <source>
        <dbReference type="ARBA" id="ARBA00004370"/>
    </source>
</evidence>
<dbReference type="RefSeq" id="WP_101358813.1">
    <property type="nucleotide sequence ID" value="NZ_NKXO01000022.1"/>
</dbReference>